<feature type="domain" description="Cupin type-2" evidence="2">
    <location>
        <begin position="62"/>
        <end position="125"/>
    </location>
</feature>
<dbReference type="RefSeq" id="WP_072706124.1">
    <property type="nucleotide sequence ID" value="NZ_FMJB01000046.1"/>
</dbReference>
<dbReference type="AlphaFoldDB" id="A0A1M4N0E6"/>
<proteinExistence type="predicted"/>
<feature type="chain" id="PRO_5009906665" evidence="1">
    <location>
        <begin position="21"/>
        <end position="153"/>
    </location>
</feature>
<dbReference type="EMBL" id="FMJB01000046">
    <property type="protein sequence ID" value="SCM67495.1"/>
    <property type="molecule type" value="Genomic_DNA"/>
</dbReference>
<keyword evidence="1" id="KW-0732">Signal</keyword>
<name>A0A1M4N0E6_9RHOB</name>
<dbReference type="InterPro" id="IPR013096">
    <property type="entry name" value="Cupin_2"/>
</dbReference>
<dbReference type="Gene3D" id="2.60.120.10">
    <property type="entry name" value="Jelly Rolls"/>
    <property type="match status" value="1"/>
</dbReference>
<dbReference type="SUPFAM" id="SSF51182">
    <property type="entry name" value="RmlC-like cupins"/>
    <property type="match status" value="1"/>
</dbReference>
<dbReference type="InterPro" id="IPR047263">
    <property type="entry name" value="HNL-like_cupin"/>
</dbReference>
<accession>A0A1M4N0E6</accession>
<evidence type="ECO:0000256" key="1">
    <source>
        <dbReference type="SAM" id="SignalP"/>
    </source>
</evidence>
<dbReference type="InterPro" id="IPR011051">
    <property type="entry name" value="RmlC_Cupin_sf"/>
</dbReference>
<evidence type="ECO:0000313" key="3">
    <source>
        <dbReference type="EMBL" id="SCM67495.1"/>
    </source>
</evidence>
<evidence type="ECO:0000259" key="2">
    <source>
        <dbReference type="Pfam" id="PF07883"/>
    </source>
</evidence>
<sequence length="153" mass="16203">MKTISLTALALAIATTGATAQEMTQTTQLERGGQIGGEETFTGTVFVAPVFPGNMNDVSAGEVTFMPGARSAWHTHPIGQYLVVTSGTGWYQEEGQPKQIMRTGDVVFAPADVNHWHGATDSTAVTHYAIQAAEDGTAVVWGDLVTDEEYAAN</sequence>
<dbReference type="PANTHER" id="PTHR43698">
    <property type="entry name" value="RIBD C-TERMINAL DOMAIN CONTAINING PROTEIN"/>
    <property type="match status" value="1"/>
</dbReference>
<dbReference type="Proteomes" id="UP000184085">
    <property type="component" value="Unassembled WGS sequence"/>
</dbReference>
<dbReference type="PANTHER" id="PTHR43698:SF1">
    <property type="entry name" value="BLL4564 PROTEIN"/>
    <property type="match status" value="1"/>
</dbReference>
<evidence type="ECO:0000313" key="4">
    <source>
        <dbReference type="Proteomes" id="UP000184085"/>
    </source>
</evidence>
<organism evidence="3 4">
    <name type="scientific">Donghicola eburneus</name>
    <dbReference type="NCBI Taxonomy" id="393278"/>
    <lineage>
        <taxon>Bacteria</taxon>
        <taxon>Pseudomonadati</taxon>
        <taxon>Pseudomonadota</taxon>
        <taxon>Alphaproteobacteria</taxon>
        <taxon>Rhodobacterales</taxon>
        <taxon>Roseobacteraceae</taxon>
        <taxon>Donghicola</taxon>
    </lineage>
</organism>
<protein>
    <submittedName>
        <fullName evidence="3">Putative TetR family transcriptional regulator</fullName>
    </submittedName>
</protein>
<keyword evidence="4" id="KW-1185">Reference proteome</keyword>
<dbReference type="Pfam" id="PF07883">
    <property type="entry name" value="Cupin_2"/>
    <property type="match status" value="1"/>
</dbReference>
<feature type="signal peptide" evidence="1">
    <location>
        <begin position="1"/>
        <end position="20"/>
    </location>
</feature>
<reference evidence="4" key="1">
    <citation type="submission" date="2016-09" db="EMBL/GenBank/DDBJ databases">
        <authorList>
            <person name="Wibberg D."/>
        </authorList>
    </citation>
    <scope>NUCLEOTIDE SEQUENCE [LARGE SCALE GENOMIC DNA]</scope>
</reference>
<gene>
    <name evidence="3" type="ORF">KARMA_1694</name>
</gene>
<dbReference type="InterPro" id="IPR014710">
    <property type="entry name" value="RmlC-like_jellyroll"/>
</dbReference>
<dbReference type="CDD" id="cd02233">
    <property type="entry name" value="cupin_HNL-like"/>
    <property type="match status" value="1"/>
</dbReference>